<evidence type="ECO:0000313" key="2">
    <source>
        <dbReference type="Proteomes" id="UP000439994"/>
    </source>
</evidence>
<reference evidence="1 2" key="1">
    <citation type="submission" date="2019-11" db="EMBL/GenBank/DDBJ databases">
        <title>P. haliotis isolates from Z. marina roots.</title>
        <authorList>
            <person name="Cohen M."/>
            <person name="Jospin G."/>
            <person name="Eisen J.A."/>
            <person name="Coil D.A."/>
        </authorList>
    </citation>
    <scope>NUCLEOTIDE SEQUENCE [LARGE SCALE GENOMIC DNA]</scope>
    <source>
        <strain evidence="1 2">UCD-MCMsp1aY</strain>
    </source>
</reference>
<dbReference type="SUPFAM" id="SSF53850">
    <property type="entry name" value="Periplasmic binding protein-like II"/>
    <property type="match status" value="1"/>
</dbReference>
<comment type="caution">
    <text evidence="1">The sequence shown here is derived from an EMBL/GenBank/DDBJ whole genome shotgun (WGS) entry which is preliminary data.</text>
</comment>
<dbReference type="OrthoDB" id="197869at2"/>
<dbReference type="EMBL" id="WOCD01000003">
    <property type="protein sequence ID" value="MUH72589.1"/>
    <property type="molecule type" value="Genomic_DNA"/>
</dbReference>
<dbReference type="Proteomes" id="UP000439994">
    <property type="component" value="Unassembled WGS sequence"/>
</dbReference>
<dbReference type="Gene3D" id="3.40.190.10">
    <property type="entry name" value="Periplasmic binding protein-like II"/>
    <property type="match status" value="1"/>
</dbReference>
<gene>
    <name evidence="1" type="ORF">GNP35_08840</name>
</gene>
<dbReference type="SUPFAM" id="SSF56935">
    <property type="entry name" value="Porins"/>
    <property type="match status" value="1"/>
</dbReference>
<dbReference type="Gene3D" id="2.40.160.10">
    <property type="entry name" value="Porin"/>
    <property type="match status" value="1"/>
</dbReference>
<protein>
    <submittedName>
        <fullName evidence="1">Uncharacterized protein</fullName>
    </submittedName>
</protein>
<name>A0A6N8FAS1_9GAMM</name>
<dbReference type="InterPro" id="IPR023614">
    <property type="entry name" value="Porin_dom_sf"/>
</dbReference>
<evidence type="ECO:0000313" key="1">
    <source>
        <dbReference type="EMBL" id="MUH72589.1"/>
    </source>
</evidence>
<accession>A0A6N8FAS1</accession>
<keyword evidence="2" id="KW-1185">Reference proteome</keyword>
<organism evidence="1 2">
    <name type="scientific">Psychrosphaera haliotis</name>
    <dbReference type="NCBI Taxonomy" id="555083"/>
    <lineage>
        <taxon>Bacteria</taxon>
        <taxon>Pseudomonadati</taxon>
        <taxon>Pseudomonadota</taxon>
        <taxon>Gammaproteobacteria</taxon>
        <taxon>Alteromonadales</taxon>
        <taxon>Pseudoalteromonadaceae</taxon>
        <taxon>Psychrosphaera</taxon>
    </lineage>
</organism>
<sequence>MASTQFDFSGFGTLGLATTNSKQFGYRNDMSLNDGVEYHKADFSQVSNIGVQLHYKLTDDLDVVGQFIYRKQDENDLDGVTQLAFAKYRVTPKFDIRLGRTAIDVFHFSDVRDIGIAYPWVVLPNEVYGLVPNRHLEGADVIYRSRINKVAFSSKLFWGETKSDFSSSTFDPIDFSPLTGIKLELAQQQWIASARYTKTKAQNTSVGLGQFIAALPSFSQSIPSIGAIAKQIDFTNKDINYKSIYGQYNWDQFELSGEWVHIDSGALPLDEIDNAFVNLSYQNKKHTFYVSYSLVKSDVYKFSETVIKPELVQQIIFGIEEAISRFRHNQNTISLGWRWDITETTALKVQWQNVNVDQRGGGLYKTDGFLTSTTKETFNNLFASVSFTFLMYLFKRTLKLIVFGIFLFISSVYAVDSDKLVVVTNIKTPVESVSKEELIDLFMGRYVAFPNGASAKPLDVNDGSGIKEAFYRQLLGLSLGRVNSYWSRLRFTGKSQPPKQIEDFKDVKEAIKTDNEVITYIYQSQMSESMKVVYQFEY</sequence>
<proteinExistence type="predicted"/>
<dbReference type="RefSeq" id="WP_155695754.1">
    <property type="nucleotide sequence ID" value="NZ_WOCD01000003.1"/>
</dbReference>
<dbReference type="AlphaFoldDB" id="A0A6N8FAS1"/>